<dbReference type="RefSeq" id="WP_376873920.1">
    <property type="nucleotide sequence ID" value="NZ_JBHUHP010000009.1"/>
</dbReference>
<feature type="transmembrane region" description="Helical" evidence="1">
    <location>
        <begin position="393"/>
        <end position="412"/>
    </location>
</feature>
<evidence type="ECO:0000313" key="3">
    <source>
        <dbReference type="Proteomes" id="UP001597402"/>
    </source>
</evidence>
<gene>
    <name evidence="2" type="ORF">ACFSHS_08085</name>
</gene>
<feature type="transmembrane region" description="Helical" evidence="1">
    <location>
        <begin position="90"/>
        <end position="111"/>
    </location>
</feature>
<keyword evidence="1" id="KW-1133">Transmembrane helix</keyword>
<proteinExistence type="predicted"/>
<evidence type="ECO:0000256" key="1">
    <source>
        <dbReference type="SAM" id="Phobius"/>
    </source>
</evidence>
<comment type="caution">
    <text evidence="2">The sequence shown here is derived from an EMBL/GenBank/DDBJ whole genome shotgun (WGS) entry which is preliminary data.</text>
</comment>
<feature type="transmembrane region" description="Helical" evidence="1">
    <location>
        <begin position="26"/>
        <end position="45"/>
    </location>
</feature>
<name>A0ABW4X7Y7_9ACTN</name>
<reference evidence="3" key="1">
    <citation type="journal article" date="2019" name="Int. J. Syst. Evol. Microbiol.">
        <title>The Global Catalogue of Microorganisms (GCM) 10K type strain sequencing project: providing services to taxonomists for standard genome sequencing and annotation.</title>
        <authorList>
            <consortium name="The Broad Institute Genomics Platform"/>
            <consortium name="The Broad Institute Genome Sequencing Center for Infectious Disease"/>
            <person name="Wu L."/>
            <person name="Ma J."/>
        </authorList>
    </citation>
    <scope>NUCLEOTIDE SEQUENCE [LARGE SCALE GENOMIC DNA]</scope>
    <source>
        <strain evidence="3">JCM 3338</strain>
    </source>
</reference>
<feature type="transmembrane region" description="Helical" evidence="1">
    <location>
        <begin position="363"/>
        <end position="386"/>
    </location>
</feature>
<feature type="transmembrane region" description="Helical" evidence="1">
    <location>
        <begin position="418"/>
        <end position="437"/>
    </location>
</feature>
<protein>
    <recommendedName>
        <fullName evidence="4">Glycosyltransferase</fullName>
    </recommendedName>
</protein>
<sequence>MTAHTAPAPPPVVVAARHAAPAWHAWRAWVVPVGSLLAFALWLWSLRGVELEETGGWGLLTALPGSWYAAFALTVLVHLWALLSRRPVSHLLVAPQVLLVAILFATTALVYDVPRYPWTYKHIGVVEYLLANGTVDRSIDIYHNFPGFFYLAAGLHRLTGIPVQDVAQWAQPTLALVAAAAVYWVLGGLTTSRRIRYGGVLLYTLGDWIGQNYFAPQALAFPVALFVLGGLLRSVPPGIEGMRFARLAERFPTAADDDLPRPSRFWRSRWGAVVMVVGFVYVVVSHPLSPMLLLAQSTVVCVLLRPARPWLPVVFLAIEEAWLLQAWPFLHSTYDLFDFGFHNVAPPTVPISDPLEDYETALWGARLLMVMVALLTVWGVLAAVAWRGRAGRMVVPLGMVAVPLALVLGQPYGNEGIFRAYLFALPWLAFVIALQLFDGKPAWTPERRLLATLAGAVMALLALPANFASELSYSVAASDVAAGEWFEEETPEGSVLLPFAFSFPVWSTADYPHHLPRAREGLEGIAAQPGFPEAATDETRLLAFTRDLCAQQPGTGPVYVAVGPSADDHVRLFGVAKLYVYRAYVHALETDPAFTPVFAEGQTRLFRCRA</sequence>
<feature type="transmembrane region" description="Helical" evidence="1">
    <location>
        <begin position="449"/>
        <end position="468"/>
    </location>
</feature>
<feature type="transmembrane region" description="Helical" evidence="1">
    <location>
        <begin position="270"/>
        <end position="289"/>
    </location>
</feature>
<dbReference type="EMBL" id="JBHUHP010000009">
    <property type="protein sequence ID" value="MFD2091536.1"/>
    <property type="molecule type" value="Genomic_DNA"/>
</dbReference>
<evidence type="ECO:0008006" key="4">
    <source>
        <dbReference type="Google" id="ProtNLM"/>
    </source>
</evidence>
<dbReference type="Proteomes" id="UP001597402">
    <property type="component" value="Unassembled WGS sequence"/>
</dbReference>
<accession>A0ABW4X7Y7</accession>
<organism evidence="2 3">
    <name type="scientific">Blastococcus deserti</name>
    <dbReference type="NCBI Taxonomy" id="2259033"/>
    <lineage>
        <taxon>Bacteria</taxon>
        <taxon>Bacillati</taxon>
        <taxon>Actinomycetota</taxon>
        <taxon>Actinomycetes</taxon>
        <taxon>Geodermatophilales</taxon>
        <taxon>Geodermatophilaceae</taxon>
        <taxon>Blastococcus</taxon>
    </lineage>
</organism>
<evidence type="ECO:0000313" key="2">
    <source>
        <dbReference type="EMBL" id="MFD2091536.1"/>
    </source>
</evidence>
<keyword evidence="1" id="KW-0472">Membrane</keyword>
<keyword evidence="3" id="KW-1185">Reference proteome</keyword>
<feature type="transmembrane region" description="Helical" evidence="1">
    <location>
        <begin position="173"/>
        <end position="192"/>
    </location>
</feature>
<keyword evidence="1" id="KW-0812">Transmembrane</keyword>
<feature type="transmembrane region" description="Helical" evidence="1">
    <location>
        <begin position="65"/>
        <end position="83"/>
    </location>
</feature>